<dbReference type="EMBL" id="BARU01040366">
    <property type="protein sequence ID" value="GAH77320.1"/>
    <property type="molecule type" value="Genomic_DNA"/>
</dbReference>
<proteinExistence type="predicted"/>
<feature type="domain" description="Thiamine-phosphate synthase ThiN" evidence="1">
    <location>
        <begin position="22"/>
        <end position="130"/>
    </location>
</feature>
<evidence type="ECO:0000313" key="2">
    <source>
        <dbReference type="EMBL" id="GAH77320.1"/>
    </source>
</evidence>
<dbReference type="AlphaFoldDB" id="X1J710"/>
<name>X1J710_9ZZZZ</name>
<reference evidence="2" key="1">
    <citation type="journal article" date="2014" name="Front. Microbiol.">
        <title>High frequency of phylogenetically diverse reductive dehalogenase-homologous genes in deep subseafloor sedimentary metagenomes.</title>
        <authorList>
            <person name="Kawai M."/>
            <person name="Futagami T."/>
            <person name="Toyoda A."/>
            <person name="Takaki Y."/>
            <person name="Nishi S."/>
            <person name="Hori S."/>
            <person name="Arai W."/>
            <person name="Tsubouchi T."/>
            <person name="Morono Y."/>
            <person name="Uchiyama I."/>
            <person name="Ito T."/>
            <person name="Fujiyama A."/>
            <person name="Inagaki F."/>
            <person name="Takami H."/>
        </authorList>
    </citation>
    <scope>NUCLEOTIDE SEQUENCE</scope>
    <source>
        <strain evidence="2">Expedition CK06-06</strain>
    </source>
</reference>
<accession>X1J710</accession>
<dbReference type="InterPro" id="IPR019293">
    <property type="entry name" value="ThiN"/>
</dbReference>
<comment type="caution">
    <text evidence="2">The sequence shown here is derived from an EMBL/GenBank/DDBJ whole genome shotgun (WGS) entry which is preliminary data.</text>
</comment>
<evidence type="ECO:0000259" key="1">
    <source>
        <dbReference type="Pfam" id="PF10120"/>
    </source>
</evidence>
<dbReference type="Gene3D" id="3.40.225.10">
    <property type="entry name" value="Class II aldolase/adducin N-terminal domain"/>
    <property type="match status" value="1"/>
</dbReference>
<sequence>MDSLHSKEKLEVINQIKEIYNFIRIKKFCRLIPEVRTNIAGALHDPKTKSDVAGIDGRITIVNGIPKAAGEIKFGVAEHTARLILTAKTFDQSINYVMNLRYTPELIKNIQEKTDLELKEILRDKESLKIKNKEFTTMQ</sequence>
<dbReference type="PANTHER" id="PTHR40730:SF4">
    <property type="entry name" value="TRANSCRIPTIONAL REGULATOR"/>
    <property type="match status" value="1"/>
</dbReference>
<dbReference type="PANTHER" id="PTHR40730">
    <property type="entry name" value="TRANSCRIPTIONAL REGULATOR PROTEIN-LIKE PROTEIN"/>
    <property type="match status" value="1"/>
</dbReference>
<dbReference type="InterPro" id="IPR036409">
    <property type="entry name" value="Aldolase_II/adducin_N_sf"/>
</dbReference>
<dbReference type="SUPFAM" id="SSF53639">
    <property type="entry name" value="AraD/HMP-PK domain-like"/>
    <property type="match status" value="1"/>
</dbReference>
<feature type="non-terminal residue" evidence="2">
    <location>
        <position position="139"/>
    </location>
</feature>
<gene>
    <name evidence="2" type="ORF">S03H2_62410</name>
</gene>
<organism evidence="2">
    <name type="scientific">marine sediment metagenome</name>
    <dbReference type="NCBI Taxonomy" id="412755"/>
    <lineage>
        <taxon>unclassified sequences</taxon>
        <taxon>metagenomes</taxon>
        <taxon>ecological metagenomes</taxon>
    </lineage>
</organism>
<protein>
    <recommendedName>
        <fullName evidence="1">Thiamine-phosphate synthase ThiN domain-containing protein</fullName>
    </recommendedName>
</protein>
<dbReference type="Pfam" id="PF10120">
    <property type="entry name" value="ThiN"/>
    <property type="match status" value="1"/>
</dbReference>